<reference evidence="1" key="1">
    <citation type="submission" date="2018-02" db="EMBL/GenBank/DDBJ databases">
        <title>Rhizophora mucronata_Transcriptome.</title>
        <authorList>
            <person name="Meera S.P."/>
            <person name="Sreeshan A."/>
            <person name="Augustine A."/>
        </authorList>
    </citation>
    <scope>NUCLEOTIDE SEQUENCE</scope>
    <source>
        <tissue evidence="1">Leaf</tissue>
    </source>
</reference>
<organism evidence="1">
    <name type="scientific">Rhizophora mucronata</name>
    <name type="common">Asiatic mangrove</name>
    <dbReference type="NCBI Taxonomy" id="61149"/>
    <lineage>
        <taxon>Eukaryota</taxon>
        <taxon>Viridiplantae</taxon>
        <taxon>Streptophyta</taxon>
        <taxon>Embryophyta</taxon>
        <taxon>Tracheophyta</taxon>
        <taxon>Spermatophyta</taxon>
        <taxon>Magnoliopsida</taxon>
        <taxon>eudicotyledons</taxon>
        <taxon>Gunneridae</taxon>
        <taxon>Pentapetalae</taxon>
        <taxon>rosids</taxon>
        <taxon>fabids</taxon>
        <taxon>Malpighiales</taxon>
        <taxon>Rhizophoraceae</taxon>
        <taxon>Rhizophora</taxon>
    </lineage>
</organism>
<accession>A0A2P2JHC1</accession>
<sequence>MEIRSLTYHHNKRMPYFIFYIISSLCKNIEHLVNVPYFLRSKPKCKKKTTSTIHPGKVSLGYCSGTLIPTITSKLKYITSVMSIRGQRVANAFLSWHLTSKRHSKKQWLGRESTTYADIIKEKHKKPKTCALLRRPSQKFCFQRHTTKNDASFKIKSSDFDPKC</sequence>
<name>A0A2P2JHC1_RHIMU</name>
<dbReference type="EMBL" id="GGEC01012378">
    <property type="protein sequence ID" value="MBW92861.1"/>
    <property type="molecule type" value="Transcribed_RNA"/>
</dbReference>
<dbReference type="AlphaFoldDB" id="A0A2P2JHC1"/>
<proteinExistence type="predicted"/>
<protein>
    <submittedName>
        <fullName evidence="1">Uncharacterized protein</fullName>
    </submittedName>
</protein>
<evidence type="ECO:0000313" key="1">
    <source>
        <dbReference type="EMBL" id="MBW92861.1"/>
    </source>
</evidence>